<dbReference type="EMBL" id="VSSQ01013598">
    <property type="protein sequence ID" value="MPM51849.1"/>
    <property type="molecule type" value="Genomic_DNA"/>
</dbReference>
<accession>A0A645AF94</accession>
<comment type="caution">
    <text evidence="1">The sequence shown here is derived from an EMBL/GenBank/DDBJ whole genome shotgun (WGS) entry which is preliminary data.</text>
</comment>
<reference evidence="1" key="1">
    <citation type="submission" date="2019-08" db="EMBL/GenBank/DDBJ databases">
        <authorList>
            <person name="Kucharzyk K."/>
            <person name="Murdoch R.W."/>
            <person name="Higgins S."/>
            <person name="Loffler F."/>
        </authorList>
    </citation>
    <scope>NUCLEOTIDE SEQUENCE</scope>
</reference>
<proteinExistence type="predicted"/>
<dbReference type="Gene3D" id="3.30.420.40">
    <property type="match status" value="1"/>
</dbReference>
<dbReference type="InterPro" id="IPR043129">
    <property type="entry name" value="ATPase_NBD"/>
</dbReference>
<evidence type="ECO:0000313" key="1">
    <source>
        <dbReference type="EMBL" id="MPM51849.1"/>
    </source>
</evidence>
<protein>
    <submittedName>
        <fullName evidence="1">Uncharacterized protein</fullName>
    </submittedName>
</protein>
<dbReference type="AlphaFoldDB" id="A0A645AF94"/>
<organism evidence="1">
    <name type="scientific">bioreactor metagenome</name>
    <dbReference type="NCBI Taxonomy" id="1076179"/>
    <lineage>
        <taxon>unclassified sequences</taxon>
        <taxon>metagenomes</taxon>
        <taxon>ecological metagenomes</taxon>
    </lineage>
</organism>
<sequence>MQIKADILNKVFMVPECSELACQGAALIGATGNIQQEERKESFGKQARYAQLINPNPADVEKYKLENKL</sequence>
<name>A0A645AF94_9ZZZZ</name>
<dbReference type="SUPFAM" id="SSF53067">
    <property type="entry name" value="Actin-like ATPase domain"/>
    <property type="match status" value="1"/>
</dbReference>
<gene>
    <name evidence="1" type="ORF">SDC9_98600</name>
</gene>